<dbReference type="EMBL" id="FOVK01000013">
    <property type="protein sequence ID" value="SFO05585.1"/>
    <property type="molecule type" value="Genomic_DNA"/>
</dbReference>
<dbReference type="InterPro" id="IPR050491">
    <property type="entry name" value="AmpC-like"/>
</dbReference>
<dbReference type="RefSeq" id="WP_074912732.1">
    <property type="nucleotide sequence ID" value="NZ_FOVK01000013.1"/>
</dbReference>
<dbReference type="SUPFAM" id="SSF56601">
    <property type="entry name" value="beta-lactamase/transpeptidase-like"/>
    <property type="match status" value="1"/>
</dbReference>
<evidence type="ECO:0000259" key="1">
    <source>
        <dbReference type="Pfam" id="PF00144"/>
    </source>
</evidence>
<dbReference type="Gene3D" id="3.40.710.10">
    <property type="entry name" value="DD-peptidase/beta-lactamase superfamily"/>
    <property type="match status" value="1"/>
</dbReference>
<accession>A0A1I5E244</accession>
<dbReference type="PANTHER" id="PTHR46825">
    <property type="entry name" value="D-ALANYL-D-ALANINE-CARBOXYPEPTIDASE/ENDOPEPTIDASE AMPH"/>
    <property type="match status" value="1"/>
</dbReference>
<dbReference type="Pfam" id="PF00144">
    <property type="entry name" value="Beta-lactamase"/>
    <property type="match status" value="1"/>
</dbReference>
<reference evidence="2 3" key="1">
    <citation type="submission" date="2016-10" db="EMBL/GenBank/DDBJ databases">
        <authorList>
            <person name="de Groot N.N."/>
        </authorList>
    </citation>
    <scope>NUCLEOTIDE SEQUENCE [LARGE SCALE GENOMIC DNA]</scope>
    <source>
        <strain evidence="2 3">ML2</strain>
    </source>
</reference>
<dbReference type="PANTHER" id="PTHR46825:SF7">
    <property type="entry name" value="D-ALANYL-D-ALANINE CARBOXYPEPTIDASE"/>
    <property type="match status" value="1"/>
</dbReference>
<sequence>MKRFDEDTLEHIVKQVLQKKHIHGAVFHVSSGDGRKSLSGAAGDMDVESSYYIASINKMMVSAVTLKLIEEGRLHFTDALEKYMEPAHLKGLHVLGGKDHSKDIRVVHLLSNTSGLPCYFEDQPLEGNSVIKDLEAGMDQSWPLEKVIERVKTMKPHFSPGEGNRAKYIDTNHQLLNLVIEKVLDKPVKEVLNQLFSDLEMHRTYVCEDAQDTSYIYPYYKNEKRNISKFITSTQNDVISTAKDQMIFLKAFFNGYFYPRDKIEDLKKWNPIFFPFQYGIGIQKFYMPRILSPLKAVPDMIGHCGSTGSVAFYVPEADLYITGTTNQQANPSAAFQTLIKIVHSVI</sequence>
<dbReference type="Proteomes" id="UP000181899">
    <property type="component" value="Unassembled WGS sequence"/>
</dbReference>
<gene>
    <name evidence="2" type="ORF">SAMN04488695_1136</name>
</gene>
<evidence type="ECO:0000313" key="2">
    <source>
        <dbReference type="EMBL" id="SFO05585.1"/>
    </source>
</evidence>
<evidence type="ECO:0000313" key="3">
    <source>
        <dbReference type="Proteomes" id="UP000181899"/>
    </source>
</evidence>
<dbReference type="OrthoDB" id="9797709at2"/>
<keyword evidence="3" id="KW-1185">Reference proteome</keyword>
<name>A0A1I5E244_9CLOT</name>
<dbReference type="InterPro" id="IPR012338">
    <property type="entry name" value="Beta-lactam/transpept-like"/>
</dbReference>
<protein>
    <submittedName>
        <fullName evidence="2">CubicO group peptidase, beta-lactamase class C family</fullName>
    </submittedName>
</protein>
<dbReference type="AlphaFoldDB" id="A0A1I5E244"/>
<organism evidence="2 3">
    <name type="scientific">Proteiniclasticum ruminis</name>
    <dbReference type="NCBI Taxonomy" id="398199"/>
    <lineage>
        <taxon>Bacteria</taxon>
        <taxon>Bacillati</taxon>
        <taxon>Bacillota</taxon>
        <taxon>Clostridia</taxon>
        <taxon>Eubacteriales</taxon>
        <taxon>Clostridiaceae</taxon>
        <taxon>Proteiniclasticum</taxon>
    </lineage>
</organism>
<dbReference type="InterPro" id="IPR001466">
    <property type="entry name" value="Beta-lactam-related"/>
</dbReference>
<feature type="domain" description="Beta-lactamase-related" evidence="1">
    <location>
        <begin position="10"/>
        <end position="333"/>
    </location>
</feature>
<proteinExistence type="predicted"/>